<dbReference type="GO" id="GO:0016787">
    <property type="term" value="F:hydrolase activity"/>
    <property type="evidence" value="ECO:0007669"/>
    <property type="project" value="UniProtKB-KW"/>
</dbReference>
<evidence type="ECO:0000313" key="6">
    <source>
        <dbReference type="Proteomes" id="UP000027920"/>
    </source>
</evidence>
<dbReference type="AlphaFoldDB" id="A0A072PMR8"/>
<dbReference type="Gene3D" id="3.40.50.1820">
    <property type="entry name" value="alpha/beta hydrolase"/>
    <property type="match status" value="1"/>
</dbReference>
<organism evidence="5 6">
    <name type="scientific">Exophiala aquamarina CBS 119918</name>
    <dbReference type="NCBI Taxonomy" id="1182545"/>
    <lineage>
        <taxon>Eukaryota</taxon>
        <taxon>Fungi</taxon>
        <taxon>Dikarya</taxon>
        <taxon>Ascomycota</taxon>
        <taxon>Pezizomycotina</taxon>
        <taxon>Eurotiomycetes</taxon>
        <taxon>Chaetothyriomycetidae</taxon>
        <taxon>Chaetothyriales</taxon>
        <taxon>Herpotrichiellaceae</taxon>
        <taxon>Exophiala</taxon>
    </lineage>
</organism>
<dbReference type="PROSITE" id="PS00122">
    <property type="entry name" value="CARBOXYLESTERASE_B_1"/>
    <property type="match status" value="1"/>
</dbReference>
<dbReference type="PANTHER" id="PTHR11559">
    <property type="entry name" value="CARBOXYLESTERASE"/>
    <property type="match status" value="1"/>
</dbReference>
<dbReference type="SUPFAM" id="SSF53474">
    <property type="entry name" value="alpha/beta-Hydrolases"/>
    <property type="match status" value="1"/>
</dbReference>
<dbReference type="GeneID" id="25277568"/>
<reference evidence="5 6" key="1">
    <citation type="submission" date="2013-03" db="EMBL/GenBank/DDBJ databases">
        <title>The Genome Sequence of Exophiala aquamarina CBS 119918.</title>
        <authorList>
            <consortium name="The Broad Institute Genomics Platform"/>
            <person name="Cuomo C."/>
            <person name="de Hoog S."/>
            <person name="Gorbushina A."/>
            <person name="Walker B."/>
            <person name="Young S.K."/>
            <person name="Zeng Q."/>
            <person name="Gargeya S."/>
            <person name="Fitzgerald M."/>
            <person name="Haas B."/>
            <person name="Abouelleil A."/>
            <person name="Allen A.W."/>
            <person name="Alvarado L."/>
            <person name="Arachchi H.M."/>
            <person name="Berlin A.M."/>
            <person name="Chapman S.B."/>
            <person name="Gainer-Dewar J."/>
            <person name="Goldberg J."/>
            <person name="Griggs A."/>
            <person name="Gujja S."/>
            <person name="Hansen M."/>
            <person name="Howarth C."/>
            <person name="Imamovic A."/>
            <person name="Ireland A."/>
            <person name="Larimer J."/>
            <person name="McCowan C."/>
            <person name="Murphy C."/>
            <person name="Pearson M."/>
            <person name="Poon T.W."/>
            <person name="Priest M."/>
            <person name="Roberts A."/>
            <person name="Saif S."/>
            <person name="Shea T."/>
            <person name="Sisk P."/>
            <person name="Sykes S."/>
            <person name="Wortman J."/>
            <person name="Nusbaum C."/>
            <person name="Birren B."/>
        </authorList>
    </citation>
    <scope>NUCLEOTIDE SEQUENCE [LARGE SCALE GENOMIC DNA]</scope>
    <source>
        <strain evidence="5 6">CBS 119918</strain>
    </source>
</reference>
<dbReference type="InterPro" id="IPR019826">
    <property type="entry name" value="Carboxylesterase_B_AS"/>
</dbReference>
<dbReference type="InterPro" id="IPR019819">
    <property type="entry name" value="Carboxylesterase_B_CS"/>
</dbReference>
<comment type="similarity">
    <text evidence="1 3">Belongs to the type-B carboxylesterase/lipase family.</text>
</comment>
<dbReference type="EMBL" id="AMGV01000002">
    <property type="protein sequence ID" value="KEF61062.1"/>
    <property type="molecule type" value="Genomic_DNA"/>
</dbReference>
<evidence type="ECO:0000256" key="3">
    <source>
        <dbReference type="RuleBase" id="RU361235"/>
    </source>
</evidence>
<dbReference type="InterPro" id="IPR002018">
    <property type="entry name" value="CarbesteraseB"/>
</dbReference>
<dbReference type="PROSITE" id="PS00941">
    <property type="entry name" value="CARBOXYLESTERASE_B_2"/>
    <property type="match status" value="1"/>
</dbReference>
<dbReference type="HOGENOM" id="CLU_006586_10_5_1"/>
<keyword evidence="2 3" id="KW-0378">Hydrolase</keyword>
<dbReference type="InterPro" id="IPR050309">
    <property type="entry name" value="Type-B_Carboxylest/Lipase"/>
</dbReference>
<keyword evidence="6" id="KW-1185">Reference proteome</keyword>
<dbReference type="ESTHER" id="9euro-a0a072pmr8">
    <property type="family name" value="Fungal_carboxylesterase_lipase"/>
</dbReference>
<dbReference type="EC" id="3.1.1.-" evidence="3"/>
<dbReference type="Pfam" id="PF00135">
    <property type="entry name" value="COesterase"/>
    <property type="match status" value="1"/>
</dbReference>
<dbReference type="STRING" id="1182545.A0A072PMR8"/>
<accession>A0A072PMR8</accession>
<evidence type="ECO:0000256" key="1">
    <source>
        <dbReference type="ARBA" id="ARBA00005964"/>
    </source>
</evidence>
<proteinExistence type="inferred from homology"/>
<evidence type="ECO:0000259" key="4">
    <source>
        <dbReference type="Pfam" id="PF00135"/>
    </source>
</evidence>
<dbReference type="InterPro" id="IPR029058">
    <property type="entry name" value="AB_hydrolase_fold"/>
</dbReference>
<evidence type="ECO:0000256" key="2">
    <source>
        <dbReference type="ARBA" id="ARBA00022801"/>
    </source>
</evidence>
<dbReference type="RefSeq" id="XP_013263652.1">
    <property type="nucleotide sequence ID" value="XM_013408198.1"/>
</dbReference>
<dbReference type="Proteomes" id="UP000027920">
    <property type="component" value="Unassembled WGS sequence"/>
</dbReference>
<feature type="domain" description="Carboxylesterase type B" evidence="4">
    <location>
        <begin position="72"/>
        <end position="598"/>
    </location>
</feature>
<evidence type="ECO:0000313" key="5">
    <source>
        <dbReference type="EMBL" id="KEF61062.1"/>
    </source>
</evidence>
<feature type="chain" id="PRO_5005104306" description="Carboxylic ester hydrolase" evidence="3">
    <location>
        <begin position="20"/>
        <end position="604"/>
    </location>
</feature>
<feature type="signal peptide" evidence="3">
    <location>
        <begin position="1"/>
        <end position="19"/>
    </location>
</feature>
<dbReference type="OrthoDB" id="408631at2759"/>
<dbReference type="VEuPathDB" id="FungiDB:A1O9_02627"/>
<gene>
    <name evidence="5" type="ORF">A1O9_02627</name>
</gene>
<comment type="caution">
    <text evidence="5">The sequence shown here is derived from an EMBL/GenBank/DDBJ whole genome shotgun (WGS) entry which is preliminary data.</text>
</comment>
<sequence length="604" mass="65345">MAGLTGLTLLLCSLTSTLAQNVTSQGTPNSGYPNGLPKVDLGYEVHQAISFNVREYAKLSLVYQSLTAYKATGQTYNFTNIRYAQPPVGDLRFAPPVPPVGRDPVVQTGSVGRICPQSIPDWYSLGAAVQTAILTGTLDQYNYTALNDALQEYLRTHPHYNQTDGRATEDCLFLDVIVPKKVFDKATKPRPASGPGVGAPNGGGAPVVIWFYGGGYTLGSKDLWGNPSGLIKASQSGGEDGIIWVQFNYRLGALGWLAGPTFQSSGGTANAGLYDQRLAIEWVSKNIHLFGGDPKKITLLGESAGGGSILHQITAFGGQKPVLFQRAVPQSPGFDPVATNFAAENITQMFYKTLGVNSLAEARQKSSAEVILANTIQVGFSFPFGTFTYGPMVDGVIVPALPGNLLSSGRFAQNVSVMVGHNSFESASFTPPYLRTEDDFATWLSQMFPGITKATTDYILNVLYPPVYTGGQPYTSPLERAFLMVQEVIFICNTFYIDKAFNNATYAYEFEIPPGFHGQDIAYTFYNGQGTNVSAGMFADVALQLQGYLMNFAMYGSPNGRGLPNFPQYGPNAIVQGINWNATTQHQDDAANQRCNWWQKGLYA</sequence>
<protein>
    <recommendedName>
        <fullName evidence="3">Carboxylic ester hydrolase</fullName>
        <ecNumber evidence="3">3.1.1.-</ecNumber>
    </recommendedName>
</protein>
<keyword evidence="3" id="KW-0732">Signal</keyword>
<name>A0A072PMR8_9EURO</name>